<proteinExistence type="predicted"/>
<dbReference type="EMBL" id="ABWK02000009">
    <property type="protein sequence ID" value="EEX69688.1"/>
    <property type="molecule type" value="Genomic_DNA"/>
</dbReference>
<evidence type="ECO:0000313" key="2">
    <source>
        <dbReference type="Proteomes" id="UP000003671"/>
    </source>
</evidence>
<accession>C9KKN9</accession>
<keyword evidence="2" id="KW-1185">Reference proteome</keyword>
<evidence type="ECO:0000313" key="1">
    <source>
        <dbReference type="EMBL" id="EEX69688.1"/>
    </source>
</evidence>
<gene>
    <name evidence="1" type="ORF">MITSMUL_03738</name>
</gene>
<organism evidence="1 2">
    <name type="scientific">Mitsuokella multacida DSM 20544</name>
    <dbReference type="NCBI Taxonomy" id="500635"/>
    <lineage>
        <taxon>Bacteria</taxon>
        <taxon>Bacillati</taxon>
        <taxon>Bacillota</taxon>
        <taxon>Negativicutes</taxon>
        <taxon>Selenomonadales</taxon>
        <taxon>Selenomonadaceae</taxon>
        <taxon>Mitsuokella</taxon>
    </lineage>
</organism>
<dbReference type="Proteomes" id="UP000003671">
    <property type="component" value="Unassembled WGS sequence"/>
</dbReference>
<dbReference type="AlphaFoldDB" id="C9KKN9"/>
<protein>
    <submittedName>
        <fullName evidence="1">Uncharacterized protein</fullName>
    </submittedName>
</protein>
<sequence>MDHAAMFFAMPESSLLLLMVIVLLVLPEGVAFWQFFPRFLLRGKREKSCQNPWIQQDFLHYGAARYVCKVAGGPVPASSLRWNESHAADDGFRCFAA</sequence>
<dbReference type="HOGENOM" id="CLU_2343586_0_0_9"/>
<reference evidence="1" key="1">
    <citation type="submission" date="2009-09" db="EMBL/GenBank/DDBJ databases">
        <authorList>
            <person name="Weinstock G."/>
            <person name="Sodergren E."/>
            <person name="Clifton S."/>
            <person name="Fulton L."/>
            <person name="Fulton B."/>
            <person name="Courtney L."/>
            <person name="Fronick C."/>
            <person name="Harrison M."/>
            <person name="Strong C."/>
            <person name="Farmer C."/>
            <person name="Delahaunty K."/>
            <person name="Markovic C."/>
            <person name="Hall O."/>
            <person name="Minx P."/>
            <person name="Tomlinson C."/>
            <person name="Mitreva M."/>
            <person name="Nelson J."/>
            <person name="Hou S."/>
            <person name="Wollam A."/>
            <person name="Pepin K.H."/>
            <person name="Johnson M."/>
            <person name="Bhonagiri V."/>
            <person name="Nash W.E."/>
            <person name="Warren W."/>
            <person name="Chinwalla A."/>
            <person name="Mardis E.R."/>
            <person name="Wilson R.K."/>
        </authorList>
    </citation>
    <scope>NUCLEOTIDE SEQUENCE [LARGE SCALE GENOMIC DNA]</scope>
    <source>
        <strain evidence="1">DSM 20544</strain>
    </source>
</reference>
<comment type="caution">
    <text evidence="1">The sequence shown here is derived from an EMBL/GenBank/DDBJ whole genome shotgun (WGS) entry which is preliminary data.</text>
</comment>
<name>C9KKN9_9FIRM</name>